<keyword evidence="1" id="KW-0812">Transmembrane</keyword>
<evidence type="ECO:0000256" key="1">
    <source>
        <dbReference type="SAM" id="Phobius"/>
    </source>
</evidence>
<accession>A0A915JLA4</accession>
<keyword evidence="1" id="KW-1133">Transmembrane helix</keyword>
<feature type="transmembrane region" description="Helical" evidence="1">
    <location>
        <begin position="12"/>
        <end position="33"/>
    </location>
</feature>
<evidence type="ECO:0000313" key="3">
    <source>
        <dbReference type="WBParaSite" id="nRc.2.0.1.t26862-RA"/>
    </source>
</evidence>
<name>A0A915JLA4_ROMCU</name>
<dbReference type="Proteomes" id="UP000887565">
    <property type="component" value="Unplaced"/>
</dbReference>
<feature type="transmembrane region" description="Helical" evidence="1">
    <location>
        <begin position="39"/>
        <end position="62"/>
    </location>
</feature>
<keyword evidence="1" id="KW-0472">Membrane</keyword>
<dbReference type="AlphaFoldDB" id="A0A915JLA4"/>
<organism evidence="2 3">
    <name type="scientific">Romanomermis culicivorax</name>
    <name type="common">Nematode worm</name>
    <dbReference type="NCBI Taxonomy" id="13658"/>
    <lineage>
        <taxon>Eukaryota</taxon>
        <taxon>Metazoa</taxon>
        <taxon>Ecdysozoa</taxon>
        <taxon>Nematoda</taxon>
        <taxon>Enoplea</taxon>
        <taxon>Dorylaimia</taxon>
        <taxon>Mermithida</taxon>
        <taxon>Mermithoidea</taxon>
        <taxon>Mermithidae</taxon>
        <taxon>Romanomermis</taxon>
    </lineage>
</organism>
<reference evidence="3" key="1">
    <citation type="submission" date="2022-11" db="UniProtKB">
        <authorList>
            <consortium name="WormBaseParasite"/>
        </authorList>
    </citation>
    <scope>IDENTIFICATION</scope>
</reference>
<keyword evidence="2" id="KW-1185">Reference proteome</keyword>
<protein>
    <submittedName>
        <fullName evidence="3">Uncharacterized protein</fullName>
    </submittedName>
</protein>
<proteinExistence type="predicted"/>
<evidence type="ECO:0000313" key="2">
    <source>
        <dbReference type="Proteomes" id="UP000887565"/>
    </source>
</evidence>
<dbReference type="WBParaSite" id="nRc.2.0.1.t26862-RA">
    <property type="protein sequence ID" value="nRc.2.0.1.t26862-RA"/>
    <property type="gene ID" value="nRc.2.0.1.g26862"/>
</dbReference>
<sequence length="63" mass="6243">MAGMLVSIGGRSRLLLIIAAIAIVLAVTVVMIAVGVMRIIVAIKANGAMVAIATVVGGITAAR</sequence>